<proteinExistence type="predicted"/>
<evidence type="ECO:0000313" key="3">
    <source>
        <dbReference type="Proteomes" id="UP000285023"/>
    </source>
</evidence>
<gene>
    <name evidence="2" type="ORF">D3M59_10335</name>
</gene>
<dbReference type="EMBL" id="QXTF01000003">
    <property type="protein sequence ID" value="RIX27428.1"/>
    <property type="molecule type" value="Genomic_DNA"/>
</dbReference>
<reference evidence="2 3" key="1">
    <citation type="submission" date="2018-09" db="EMBL/GenBank/DDBJ databases">
        <title>Sphingomonas sp. DAC4.</title>
        <authorList>
            <person name="Seo T."/>
        </authorList>
    </citation>
    <scope>NUCLEOTIDE SEQUENCE [LARGE SCALE GENOMIC DNA]</scope>
    <source>
        <strain evidence="2 3">DAC4</strain>
    </source>
</reference>
<accession>A0A418PZC4</accession>
<name>A0A418PZC4_9SPHN</name>
<organism evidence="2 3">
    <name type="scientific">Sphingomonas edaphi</name>
    <dbReference type="NCBI Taxonomy" id="2315689"/>
    <lineage>
        <taxon>Bacteria</taxon>
        <taxon>Pseudomonadati</taxon>
        <taxon>Pseudomonadota</taxon>
        <taxon>Alphaproteobacteria</taxon>
        <taxon>Sphingomonadales</taxon>
        <taxon>Sphingomonadaceae</taxon>
        <taxon>Sphingomonas</taxon>
    </lineage>
</organism>
<evidence type="ECO:0000256" key="1">
    <source>
        <dbReference type="SAM" id="MobiDB-lite"/>
    </source>
</evidence>
<dbReference type="Proteomes" id="UP000285023">
    <property type="component" value="Unassembled WGS sequence"/>
</dbReference>
<feature type="region of interest" description="Disordered" evidence="1">
    <location>
        <begin position="1"/>
        <end position="26"/>
    </location>
</feature>
<protein>
    <submittedName>
        <fullName evidence="2">Uncharacterized protein</fullName>
    </submittedName>
</protein>
<dbReference type="AlphaFoldDB" id="A0A418PZC4"/>
<sequence>MADDPKPQSEIGRFDPKARAAMKQALREKDREDLRLGRATAAEIHKRNLFLGQLDMSKAEILHYGPHSGPTAKTGGKK</sequence>
<comment type="caution">
    <text evidence="2">The sequence shown here is derived from an EMBL/GenBank/DDBJ whole genome shotgun (WGS) entry which is preliminary data.</text>
</comment>
<keyword evidence="3" id="KW-1185">Reference proteome</keyword>
<evidence type="ECO:0000313" key="2">
    <source>
        <dbReference type="EMBL" id="RIX27428.1"/>
    </source>
</evidence>
<feature type="compositionally biased region" description="Basic and acidic residues" evidence="1">
    <location>
        <begin position="1"/>
        <end position="18"/>
    </location>
</feature>